<dbReference type="InterPro" id="IPR035069">
    <property type="entry name" value="TTHA1013/TTHA0281-like"/>
</dbReference>
<reference evidence="2" key="1">
    <citation type="submission" date="2015-10" db="EMBL/GenBank/DDBJ databases">
        <authorList>
            <person name="Gilbert D.G."/>
        </authorList>
    </citation>
    <scope>NUCLEOTIDE SEQUENCE</scope>
</reference>
<accession>A0A160VA05</accession>
<feature type="region of interest" description="Disordered" evidence="1">
    <location>
        <begin position="91"/>
        <end position="114"/>
    </location>
</feature>
<proteinExistence type="predicted"/>
<sequence>MAKKSKSAKQTPFDRVVYRIEVTPVGAGYEALCPELLITGFGDTVEEAKNMLRRQVSEYLEDCEKLEVLEETVIQAGFYFNDEVWMSSEVEPPSEPKIRFIGTPSEQDFDPATN</sequence>
<dbReference type="AlphaFoldDB" id="A0A160VA05"/>
<evidence type="ECO:0008006" key="3">
    <source>
        <dbReference type="Google" id="ProtNLM"/>
    </source>
</evidence>
<evidence type="ECO:0000256" key="1">
    <source>
        <dbReference type="SAM" id="MobiDB-lite"/>
    </source>
</evidence>
<organism evidence="2">
    <name type="scientific">hydrothermal vent metagenome</name>
    <dbReference type="NCBI Taxonomy" id="652676"/>
    <lineage>
        <taxon>unclassified sequences</taxon>
        <taxon>metagenomes</taxon>
        <taxon>ecological metagenomes</taxon>
    </lineage>
</organism>
<protein>
    <recommendedName>
        <fullName evidence="3">HicB-like antitoxin of toxin-antitoxin system domain-containing protein</fullName>
    </recommendedName>
</protein>
<name>A0A160VA05_9ZZZZ</name>
<dbReference type="EMBL" id="FAXA01000333">
    <property type="protein sequence ID" value="CUV02954.1"/>
    <property type="molecule type" value="Genomic_DNA"/>
</dbReference>
<gene>
    <name evidence="2" type="ORF">MGWOODY_Clf1483</name>
</gene>
<dbReference type="SUPFAM" id="SSF143100">
    <property type="entry name" value="TTHA1013/TTHA0281-like"/>
    <property type="match status" value="1"/>
</dbReference>
<evidence type="ECO:0000313" key="2">
    <source>
        <dbReference type="EMBL" id="CUV02954.1"/>
    </source>
</evidence>